<keyword evidence="1" id="KW-0732">Signal</keyword>
<accession>A0A1I7DT55</accession>
<dbReference type="Proteomes" id="UP000199187">
    <property type="component" value="Unassembled WGS sequence"/>
</dbReference>
<organism evidence="2 3">
    <name type="scientific">Kosakonia arachidis</name>
    <dbReference type="NCBI Taxonomy" id="551989"/>
    <lineage>
        <taxon>Bacteria</taxon>
        <taxon>Pseudomonadati</taxon>
        <taxon>Pseudomonadota</taxon>
        <taxon>Gammaproteobacteria</taxon>
        <taxon>Enterobacterales</taxon>
        <taxon>Enterobacteriaceae</taxon>
        <taxon>Kosakonia</taxon>
    </lineage>
</organism>
<dbReference type="RefSeq" id="WP_090124996.1">
    <property type="nucleotide sequence ID" value="NZ_CP045300.1"/>
</dbReference>
<name>A0A1I7DT55_9ENTR</name>
<dbReference type="EMBL" id="FPAU01000006">
    <property type="protein sequence ID" value="SFU14878.1"/>
    <property type="molecule type" value="Genomic_DNA"/>
</dbReference>
<dbReference type="OrthoDB" id="6506259at2"/>
<keyword evidence="3" id="KW-1185">Reference proteome</keyword>
<dbReference type="SUPFAM" id="SSF56925">
    <property type="entry name" value="OMPA-like"/>
    <property type="match status" value="1"/>
</dbReference>
<reference evidence="3" key="1">
    <citation type="submission" date="2016-10" db="EMBL/GenBank/DDBJ databases">
        <authorList>
            <person name="Varghese N."/>
            <person name="Submissions S."/>
        </authorList>
    </citation>
    <scope>NUCLEOTIDE SEQUENCE [LARGE SCALE GENOMIC DNA]</scope>
    <source>
        <strain evidence="3">Ah-143</strain>
    </source>
</reference>
<dbReference type="InterPro" id="IPR009998">
    <property type="entry name" value="YfaZ"/>
</dbReference>
<proteinExistence type="predicted"/>
<sequence length="181" mass="19031">MRNSKIAILFSLMVTSISASAMGFTVEQGKTFTNLNMEIGKTSSGVYLESNWLKNTKNGSQIGGAGLGYNLEFGPIMINAGTKATYLGPKKGDNGIAFPVGGGITIAFTDTLNIYGEGYSAPKGLTNSVKNYVEANGGISWTPFTPLTLKLGYRHASVDGKDGRPGHTIIDGPYFGGGLTF</sequence>
<gene>
    <name evidence="2" type="ORF">SAMN05192562_106231</name>
</gene>
<dbReference type="InterPro" id="IPR011250">
    <property type="entry name" value="OMP/PagP_B-barrel"/>
</dbReference>
<protein>
    <submittedName>
        <fullName evidence="2">YfaZ</fullName>
    </submittedName>
</protein>
<dbReference type="Pfam" id="PF07437">
    <property type="entry name" value="YfaZ"/>
    <property type="match status" value="1"/>
</dbReference>
<evidence type="ECO:0000313" key="3">
    <source>
        <dbReference type="Proteomes" id="UP000199187"/>
    </source>
</evidence>
<evidence type="ECO:0000313" key="2">
    <source>
        <dbReference type="EMBL" id="SFU14878.1"/>
    </source>
</evidence>
<dbReference type="AlphaFoldDB" id="A0A1I7DT55"/>
<feature type="signal peptide" evidence="1">
    <location>
        <begin position="1"/>
        <end position="21"/>
    </location>
</feature>
<evidence type="ECO:0000256" key="1">
    <source>
        <dbReference type="SAM" id="SignalP"/>
    </source>
</evidence>
<feature type="chain" id="PRO_5011659641" evidence="1">
    <location>
        <begin position="22"/>
        <end position="181"/>
    </location>
</feature>